<proteinExistence type="predicted"/>
<evidence type="ECO:0000256" key="1">
    <source>
        <dbReference type="SAM" id="MobiDB-lite"/>
    </source>
</evidence>
<comment type="caution">
    <text evidence="2">The sequence shown here is derived from an EMBL/GenBank/DDBJ whole genome shotgun (WGS) entry which is preliminary data.</text>
</comment>
<accession>A0ABW4R321</accession>
<name>A0ABW4R321_9RHOB</name>
<reference evidence="3" key="1">
    <citation type="journal article" date="2019" name="Int. J. Syst. Evol. Microbiol.">
        <title>The Global Catalogue of Microorganisms (GCM) 10K type strain sequencing project: providing services to taxonomists for standard genome sequencing and annotation.</title>
        <authorList>
            <consortium name="The Broad Institute Genomics Platform"/>
            <consortium name="The Broad Institute Genome Sequencing Center for Infectious Disease"/>
            <person name="Wu L."/>
            <person name="Ma J."/>
        </authorList>
    </citation>
    <scope>NUCLEOTIDE SEQUENCE [LARGE SCALE GENOMIC DNA]</scope>
    <source>
        <strain evidence="3">CCUG 56029</strain>
    </source>
</reference>
<evidence type="ECO:0000313" key="3">
    <source>
        <dbReference type="Proteomes" id="UP001597213"/>
    </source>
</evidence>
<feature type="region of interest" description="Disordered" evidence="1">
    <location>
        <begin position="92"/>
        <end position="115"/>
    </location>
</feature>
<sequence length="115" mass="12475">MKGQRFYIGRRFDQSVGLDTGFPNDPAELSRRCAGINWSPPRTGFVASTDNGGTTDRIGHSLVDAATTRMFAGVVPLLACSESSTVSLSAIANGGTDQQRSQRRVHIRWSANRPH</sequence>
<dbReference type="EMBL" id="JBHUEN010000006">
    <property type="protein sequence ID" value="MFD1880636.1"/>
    <property type="molecule type" value="Genomic_DNA"/>
</dbReference>
<organism evidence="2 3">
    <name type="scientific">Paracoccus pacificus</name>
    <dbReference type="NCBI Taxonomy" id="1463598"/>
    <lineage>
        <taxon>Bacteria</taxon>
        <taxon>Pseudomonadati</taxon>
        <taxon>Pseudomonadota</taxon>
        <taxon>Alphaproteobacteria</taxon>
        <taxon>Rhodobacterales</taxon>
        <taxon>Paracoccaceae</taxon>
        <taxon>Paracoccus</taxon>
    </lineage>
</organism>
<keyword evidence="3" id="KW-1185">Reference proteome</keyword>
<gene>
    <name evidence="2" type="ORF">ACFSCT_02765</name>
</gene>
<dbReference type="Proteomes" id="UP001597213">
    <property type="component" value="Unassembled WGS sequence"/>
</dbReference>
<dbReference type="RefSeq" id="WP_379139964.1">
    <property type="nucleotide sequence ID" value="NZ_JBHUEN010000006.1"/>
</dbReference>
<protein>
    <submittedName>
        <fullName evidence="2">Uncharacterized protein</fullName>
    </submittedName>
</protein>
<evidence type="ECO:0000313" key="2">
    <source>
        <dbReference type="EMBL" id="MFD1880636.1"/>
    </source>
</evidence>